<dbReference type="Pfam" id="PF13559">
    <property type="entry name" value="DUF4129"/>
    <property type="match status" value="1"/>
</dbReference>
<dbReference type="Proteomes" id="UP000198518">
    <property type="component" value="Unassembled WGS sequence"/>
</dbReference>
<keyword evidence="2" id="KW-0472">Membrane</keyword>
<evidence type="ECO:0000256" key="2">
    <source>
        <dbReference type="SAM" id="Phobius"/>
    </source>
</evidence>
<dbReference type="RefSeq" id="WP_089669517.1">
    <property type="nucleotide sequence ID" value="NZ_FOJA01000001.1"/>
</dbReference>
<keyword evidence="5" id="KW-1185">Reference proteome</keyword>
<protein>
    <recommendedName>
        <fullName evidence="3">Protein-glutamine gamma-glutamyltransferase-like C-terminal domain-containing protein</fullName>
    </recommendedName>
</protein>
<feature type="domain" description="Protein-glutamine gamma-glutamyltransferase-like C-terminal" evidence="3">
    <location>
        <begin position="156"/>
        <end position="211"/>
    </location>
</feature>
<dbReference type="STRING" id="355548.SAMN04487945_2296"/>
<reference evidence="4 5" key="1">
    <citation type="submission" date="2016-10" db="EMBL/GenBank/DDBJ databases">
        <authorList>
            <person name="de Groot N.N."/>
        </authorList>
    </citation>
    <scope>NUCLEOTIDE SEQUENCE [LARGE SCALE GENOMIC DNA]</scope>
    <source>
        <strain evidence="4 5">CGMCC 1.5337</strain>
    </source>
</reference>
<accession>A0A1I0Q6K0</accession>
<proteinExistence type="predicted"/>
<dbReference type="EMBL" id="FOJA01000001">
    <property type="protein sequence ID" value="SEW22198.1"/>
    <property type="molecule type" value="Genomic_DNA"/>
</dbReference>
<name>A0A1I0Q6K0_9EURY</name>
<keyword evidence="2" id="KW-1133">Transmembrane helix</keyword>
<evidence type="ECO:0000313" key="4">
    <source>
        <dbReference type="EMBL" id="SEW22198.1"/>
    </source>
</evidence>
<evidence type="ECO:0000313" key="5">
    <source>
        <dbReference type="Proteomes" id="UP000198518"/>
    </source>
</evidence>
<dbReference type="AlphaFoldDB" id="A0A1I0Q6K0"/>
<evidence type="ECO:0000256" key="1">
    <source>
        <dbReference type="SAM" id="MobiDB-lite"/>
    </source>
</evidence>
<organism evidence="4 5">
    <name type="scientific">Halobacterium jilantaiense</name>
    <dbReference type="NCBI Taxonomy" id="355548"/>
    <lineage>
        <taxon>Archaea</taxon>
        <taxon>Methanobacteriati</taxon>
        <taxon>Methanobacteriota</taxon>
        <taxon>Stenosarchaea group</taxon>
        <taxon>Halobacteria</taxon>
        <taxon>Halobacteriales</taxon>
        <taxon>Halobacteriaceae</taxon>
        <taxon>Halobacterium</taxon>
    </lineage>
</organism>
<keyword evidence="2" id="KW-0812">Transmembrane</keyword>
<dbReference type="OrthoDB" id="206550at2157"/>
<gene>
    <name evidence="4" type="ORF">SAMN04487945_2296</name>
</gene>
<dbReference type="InterPro" id="IPR025403">
    <property type="entry name" value="TgpA-like_C"/>
</dbReference>
<feature type="transmembrane region" description="Helical" evidence="2">
    <location>
        <begin position="80"/>
        <end position="109"/>
    </location>
</feature>
<evidence type="ECO:0000259" key="3">
    <source>
        <dbReference type="Pfam" id="PF13559"/>
    </source>
</evidence>
<feature type="transmembrane region" description="Helical" evidence="2">
    <location>
        <begin position="47"/>
        <end position="68"/>
    </location>
</feature>
<feature type="compositionally biased region" description="Basic and acidic residues" evidence="1">
    <location>
        <begin position="115"/>
        <end position="129"/>
    </location>
</feature>
<sequence>MPSTRSVGGAALAVVAAALVAAAAGIEQGLPATVAVEQRPAADASGLSLYGLFTVLVVRVLALFGVSADLTAVGAPRGSWLSVAAAVLPEVAAALAVLAVAGSVGWAALRARERRDTRQSAAERARDSEADSTSEAGQRPPANAVESNWADAVAADRRDDTSRTPSESAAERVDAGAPEDAVASLTRLFRAVRYGGRTATTKRVQRATELADTVRDAEDGRDD</sequence>
<feature type="region of interest" description="Disordered" evidence="1">
    <location>
        <begin position="115"/>
        <end position="178"/>
    </location>
</feature>